<reference evidence="1" key="1">
    <citation type="journal article" date="2020" name="Nature">
        <title>Giant virus diversity and host interactions through global metagenomics.</title>
        <authorList>
            <person name="Schulz F."/>
            <person name="Roux S."/>
            <person name="Paez-Espino D."/>
            <person name="Jungbluth S."/>
            <person name="Walsh D.A."/>
            <person name="Denef V.J."/>
            <person name="McMahon K.D."/>
            <person name="Konstantinidis K.T."/>
            <person name="Eloe-Fadrosh E.A."/>
            <person name="Kyrpides N.C."/>
            <person name="Woyke T."/>
        </authorList>
    </citation>
    <scope>NUCLEOTIDE SEQUENCE</scope>
    <source>
        <strain evidence="1">GVMAG-M-3300020192-26</strain>
    </source>
</reference>
<dbReference type="EMBL" id="MN739364">
    <property type="protein sequence ID" value="QHT01100.1"/>
    <property type="molecule type" value="Genomic_DNA"/>
</dbReference>
<name>A0A6C0CBA3_9ZZZZ</name>
<evidence type="ECO:0000313" key="1">
    <source>
        <dbReference type="EMBL" id="QHT01100.1"/>
    </source>
</evidence>
<proteinExistence type="predicted"/>
<organism evidence="1">
    <name type="scientific">viral metagenome</name>
    <dbReference type="NCBI Taxonomy" id="1070528"/>
    <lineage>
        <taxon>unclassified sequences</taxon>
        <taxon>metagenomes</taxon>
        <taxon>organismal metagenomes</taxon>
    </lineage>
</organism>
<accession>A0A6C0CBA3</accession>
<dbReference type="AlphaFoldDB" id="A0A6C0CBA3"/>
<protein>
    <submittedName>
        <fullName evidence="1">Uncharacterized protein</fullName>
    </submittedName>
</protein>
<sequence>MNFWEIAIAFVVVLIIALVLSNKKKEHFNPYNDYTRAYPALFAYKPGFGPYYEPDVLFGRNVRYSPGYRDYYYIPGHDYMNNWMNGIPREEAVNAMAYQQGLYPLQSYPWFIKQGVFQDGRESPVEIYPRDDTFTPDYDKARIIPYPIPASISEYCAGNNLDPGATCAVPTTIPESFVL</sequence>